<name>A0A8J3MS30_9CHLR</name>
<dbReference type="AlphaFoldDB" id="A0A8J3MS30"/>
<organism evidence="3 4">
    <name type="scientific">Ktedonospora formicarum</name>
    <dbReference type="NCBI Taxonomy" id="2778364"/>
    <lineage>
        <taxon>Bacteria</taxon>
        <taxon>Bacillati</taxon>
        <taxon>Chloroflexota</taxon>
        <taxon>Ktedonobacteria</taxon>
        <taxon>Ktedonobacterales</taxon>
        <taxon>Ktedonobacteraceae</taxon>
        <taxon>Ktedonospora</taxon>
    </lineage>
</organism>
<keyword evidence="1" id="KW-0812">Transmembrane</keyword>
<keyword evidence="4" id="KW-1185">Reference proteome</keyword>
<evidence type="ECO:0000313" key="4">
    <source>
        <dbReference type="Proteomes" id="UP000612362"/>
    </source>
</evidence>
<dbReference type="InterPro" id="IPR025510">
    <property type="entry name" value="DUF4397"/>
</dbReference>
<accession>A0A8J3MS30</accession>
<dbReference type="Proteomes" id="UP000612362">
    <property type="component" value="Unassembled WGS sequence"/>
</dbReference>
<feature type="domain" description="DUF4397" evidence="2">
    <location>
        <begin position="10"/>
        <end position="122"/>
    </location>
</feature>
<dbReference type="EMBL" id="BNJF01000002">
    <property type="protein sequence ID" value="GHO46677.1"/>
    <property type="molecule type" value="Genomic_DNA"/>
</dbReference>
<keyword evidence="1" id="KW-0472">Membrane</keyword>
<comment type="caution">
    <text evidence="3">The sequence shown here is derived from an EMBL/GenBank/DDBJ whole genome shotgun (WGS) entry which is preliminary data.</text>
</comment>
<protein>
    <submittedName>
        <fullName evidence="3">Cell wall anchor</fullName>
    </submittedName>
</protein>
<evidence type="ECO:0000259" key="2">
    <source>
        <dbReference type="Pfam" id="PF14344"/>
    </source>
</evidence>
<gene>
    <name evidence="3" type="ORF">KSX_48400</name>
</gene>
<evidence type="ECO:0000256" key="1">
    <source>
        <dbReference type="SAM" id="Phobius"/>
    </source>
</evidence>
<feature type="transmembrane region" description="Helical" evidence="1">
    <location>
        <begin position="224"/>
        <end position="242"/>
    </location>
</feature>
<reference evidence="3" key="1">
    <citation type="submission" date="2020-10" db="EMBL/GenBank/DDBJ databases">
        <title>Taxonomic study of unclassified bacteria belonging to the class Ktedonobacteria.</title>
        <authorList>
            <person name="Yabe S."/>
            <person name="Wang C.M."/>
            <person name="Zheng Y."/>
            <person name="Sakai Y."/>
            <person name="Cavaletti L."/>
            <person name="Monciardini P."/>
            <person name="Donadio S."/>
        </authorList>
    </citation>
    <scope>NUCLEOTIDE SEQUENCE</scope>
    <source>
        <strain evidence="3">SOSP1-1</strain>
    </source>
</reference>
<dbReference type="Pfam" id="PF14344">
    <property type="entry name" value="DUF4397"/>
    <property type="match status" value="1"/>
</dbReference>
<proteinExistence type="predicted"/>
<keyword evidence="1" id="KW-1133">Transmembrane helix</keyword>
<sequence length="252" mass="26648">MARAATQPTAMVRVVHASPDVGIVDVFVDGKELLRSFQFATVTEYLPLPAGTHSVELALLGKGVGASIVTENIEVKDGAAYTIVGLGTKSSGFSFTVFQDDNTAPKTGSKVRAYHLAPGTGSAQVKVSRSSTTISGLNYKQASNYITVGAGERTFTLYAGPKNVELPLTITLKDWNVASIFAIGEQEGTPKLQLISAQVMGIPGLPGTGSDPSALVSAPSFPSWQWLSLSLLVACVLIYFLGRLVRHRSQSF</sequence>
<evidence type="ECO:0000313" key="3">
    <source>
        <dbReference type="EMBL" id="GHO46677.1"/>
    </source>
</evidence>